<dbReference type="Pfam" id="PF08524">
    <property type="entry name" value="rRNA_processing"/>
    <property type="match status" value="1"/>
</dbReference>
<feature type="compositionally biased region" description="Basic and acidic residues" evidence="3">
    <location>
        <begin position="36"/>
        <end position="47"/>
    </location>
</feature>
<sequence>MAKIEKKYTKEYKIKEIQKNLLKRARLKKQYLKSLKEEGYELPEKQTKPRLPLEQLKKENKRKVDEKKEFKRQRKQTEKEKAEKRRQNEVEKVMIAKQKQEIREKKREKLTRKTRTGQPLMGPKIGDLLDKIKNDSTYTS</sequence>
<evidence type="ECO:0000313" key="4">
    <source>
        <dbReference type="EMBL" id="AMD20198.1"/>
    </source>
</evidence>
<protein>
    <recommendedName>
        <fullName evidence="2">rRNA-processing protein FYV7</fullName>
    </recommendedName>
</protein>
<dbReference type="GeneID" id="28723435"/>
<evidence type="ECO:0000256" key="1">
    <source>
        <dbReference type="ARBA" id="ARBA00006800"/>
    </source>
</evidence>
<comment type="similarity">
    <text evidence="1">Belongs to the FYV7 family.</text>
</comment>
<dbReference type="InterPro" id="IPR013730">
    <property type="entry name" value="Fyv7/TAP26"/>
</dbReference>
<feature type="region of interest" description="Disordered" evidence="3">
    <location>
        <begin position="36"/>
        <end position="140"/>
    </location>
</feature>
<dbReference type="STRING" id="45286.A0A0X8HRP9"/>
<reference evidence="4 5" key="1">
    <citation type="submission" date="2016-01" db="EMBL/GenBank/DDBJ databases">
        <title>Genome sequence of the yeast Holleya sinecauda.</title>
        <authorList>
            <person name="Dietrich F.S."/>
        </authorList>
    </citation>
    <scope>NUCLEOTIDE SEQUENCE [LARGE SCALE GENOMIC DNA]</scope>
    <source>
        <strain evidence="4 5">ATCC 58844</strain>
    </source>
</reference>
<dbReference type="AlphaFoldDB" id="A0A0X8HRP9"/>
<dbReference type="RefSeq" id="XP_017987194.1">
    <property type="nucleotide sequence ID" value="XM_018132228.1"/>
</dbReference>
<evidence type="ECO:0000313" key="5">
    <source>
        <dbReference type="Proteomes" id="UP000243052"/>
    </source>
</evidence>
<dbReference type="OrthoDB" id="2135053at2759"/>
<keyword evidence="5" id="KW-1185">Reference proteome</keyword>
<dbReference type="EMBL" id="CP014244">
    <property type="protein sequence ID" value="AMD20198.1"/>
    <property type="molecule type" value="Genomic_DNA"/>
</dbReference>
<evidence type="ECO:0000256" key="2">
    <source>
        <dbReference type="ARBA" id="ARBA00018780"/>
    </source>
</evidence>
<organism evidence="4 5">
    <name type="scientific">Eremothecium sinecaudum</name>
    <dbReference type="NCBI Taxonomy" id="45286"/>
    <lineage>
        <taxon>Eukaryota</taxon>
        <taxon>Fungi</taxon>
        <taxon>Dikarya</taxon>
        <taxon>Ascomycota</taxon>
        <taxon>Saccharomycotina</taxon>
        <taxon>Saccharomycetes</taxon>
        <taxon>Saccharomycetales</taxon>
        <taxon>Saccharomycetaceae</taxon>
        <taxon>Eremothecium</taxon>
    </lineage>
</organism>
<feature type="compositionally biased region" description="Basic and acidic residues" evidence="3">
    <location>
        <begin position="55"/>
        <end position="107"/>
    </location>
</feature>
<dbReference type="Proteomes" id="UP000243052">
    <property type="component" value="Chromosome iv"/>
</dbReference>
<name>A0A0X8HRP9_9SACH</name>
<gene>
    <name evidence="4" type="ORF">AW171_hschr42081</name>
</gene>
<accession>A0A0X8HRP9</accession>
<evidence type="ECO:0000256" key="3">
    <source>
        <dbReference type="SAM" id="MobiDB-lite"/>
    </source>
</evidence>
<proteinExistence type="inferred from homology"/>